<evidence type="ECO:0000256" key="6">
    <source>
        <dbReference type="ARBA" id="ARBA00022989"/>
    </source>
</evidence>
<dbReference type="Pfam" id="PF01151">
    <property type="entry name" value="ELO"/>
    <property type="match status" value="1"/>
</dbReference>
<dbReference type="AlphaFoldDB" id="A0A6A4UZ78"/>
<keyword evidence="8 10" id="KW-0472">Membrane</keyword>
<dbReference type="GO" id="GO:0034625">
    <property type="term" value="P:fatty acid elongation, monounsaturated fatty acid"/>
    <property type="evidence" value="ECO:0007669"/>
    <property type="project" value="TreeGrafter"/>
</dbReference>
<dbReference type="EMBL" id="VIIS01002211">
    <property type="protein sequence ID" value="KAF0287113.1"/>
    <property type="molecule type" value="Genomic_DNA"/>
</dbReference>
<keyword evidence="2 10" id="KW-0444">Lipid biosynthesis</keyword>
<evidence type="ECO:0000256" key="3">
    <source>
        <dbReference type="ARBA" id="ARBA00022679"/>
    </source>
</evidence>
<keyword evidence="5 10" id="KW-0276">Fatty acid metabolism</keyword>
<comment type="similarity">
    <text evidence="10">Belongs to the ELO family.</text>
</comment>
<comment type="catalytic activity">
    <reaction evidence="10">
        <text>a very-long-chain acyl-CoA + malonyl-CoA + H(+) = a very-long-chain 3-oxoacyl-CoA + CO2 + CoA</text>
        <dbReference type="Rhea" id="RHEA:32727"/>
        <dbReference type="ChEBI" id="CHEBI:15378"/>
        <dbReference type="ChEBI" id="CHEBI:16526"/>
        <dbReference type="ChEBI" id="CHEBI:57287"/>
        <dbReference type="ChEBI" id="CHEBI:57384"/>
        <dbReference type="ChEBI" id="CHEBI:90725"/>
        <dbReference type="ChEBI" id="CHEBI:90736"/>
        <dbReference type="EC" id="2.3.1.199"/>
    </reaction>
</comment>
<dbReference type="GO" id="GO:0019367">
    <property type="term" value="P:fatty acid elongation, saturated fatty acid"/>
    <property type="evidence" value="ECO:0007669"/>
    <property type="project" value="TreeGrafter"/>
</dbReference>
<feature type="transmembrane region" description="Helical" evidence="10">
    <location>
        <begin position="139"/>
        <end position="159"/>
    </location>
</feature>
<sequence length="338" mass="38979">MSGIVQSIIDGYNHIMVDLRDPRMDSYPLMSSPFPTLAICLTYVWTVAWFGPRWMKDRQPYNVQKLLIVYNFVQVLFSIYLFYRLLVSGWLLEYSYLCQPVDYSNDPKALYMVTSCWLYYFSKFCEFPDTFFFILRKKFNHVSVLHVVHHGIMPFSVWWGAKFIPGGHSTFFGLANTFVHIFMYAYYMVAAMGPKYKRFITWKKHMTTMQMVQFVAIMAHSFQLVFRECDYPTIAFWYIGAHGLLFFFLFLGFYRREYYGKKPKKVGSVTMMLWPSRTASLPTATANGNGVAHLTNGVNGHAKHGYANGHSNGIANGISNGLQNGDGVHLRSNGVKGH</sequence>
<name>A0A6A4UZ78_AMPAM</name>
<gene>
    <name evidence="11" type="ORF">FJT64_014420</name>
</gene>
<protein>
    <recommendedName>
        <fullName evidence="10">Elongation of very long chain fatty acids protein</fullName>
        <ecNumber evidence="10">2.3.1.199</ecNumber>
    </recommendedName>
    <alternativeName>
        <fullName evidence="10">Very-long-chain 3-oxoacyl-CoA synthase</fullName>
    </alternativeName>
</protein>
<dbReference type="GO" id="GO:0042761">
    <property type="term" value="P:very long-chain fatty acid biosynthetic process"/>
    <property type="evidence" value="ECO:0007669"/>
    <property type="project" value="TreeGrafter"/>
</dbReference>
<dbReference type="GO" id="GO:0030148">
    <property type="term" value="P:sphingolipid biosynthetic process"/>
    <property type="evidence" value="ECO:0007669"/>
    <property type="project" value="TreeGrafter"/>
</dbReference>
<comment type="subcellular location">
    <subcellularLocation>
        <location evidence="1">Membrane</location>
        <topology evidence="1">Multi-pass membrane protein</topology>
    </subcellularLocation>
</comment>
<accession>A0A6A4UZ78</accession>
<feature type="transmembrane region" description="Helical" evidence="10">
    <location>
        <begin position="234"/>
        <end position="254"/>
    </location>
</feature>
<dbReference type="Proteomes" id="UP000440578">
    <property type="component" value="Unassembled WGS sequence"/>
</dbReference>
<keyword evidence="4 10" id="KW-0812">Transmembrane</keyword>
<evidence type="ECO:0000256" key="10">
    <source>
        <dbReference type="RuleBase" id="RU361115"/>
    </source>
</evidence>
<proteinExistence type="inferred from homology"/>
<evidence type="ECO:0000256" key="5">
    <source>
        <dbReference type="ARBA" id="ARBA00022832"/>
    </source>
</evidence>
<feature type="transmembrane region" description="Helical" evidence="10">
    <location>
        <begin position="211"/>
        <end position="228"/>
    </location>
</feature>
<evidence type="ECO:0000256" key="4">
    <source>
        <dbReference type="ARBA" id="ARBA00022692"/>
    </source>
</evidence>
<feature type="transmembrane region" description="Helical" evidence="10">
    <location>
        <begin position="171"/>
        <end position="190"/>
    </location>
</feature>
<evidence type="ECO:0000256" key="8">
    <source>
        <dbReference type="ARBA" id="ARBA00023136"/>
    </source>
</evidence>
<evidence type="ECO:0000256" key="1">
    <source>
        <dbReference type="ARBA" id="ARBA00004141"/>
    </source>
</evidence>
<feature type="transmembrane region" description="Helical" evidence="10">
    <location>
        <begin position="67"/>
        <end position="86"/>
    </location>
</feature>
<keyword evidence="6 10" id="KW-1133">Transmembrane helix</keyword>
<organism evidence="11 12">
    <name type="scientific">Amphibalanus amphitrite</name>
    <name type="common">Striped barnacle</name>
    <name type="synonym">Balanus amphitrite</name>
    <dbReference type="NCBI Taxonomy" id="1232801"/>
    <lineage>
        <taxon>Eukaryota</taxon>
        <taxon>Metazoa</taxon>
        <taxon>Ecdysozoa</taxon>
        <taxon>Arthropoda</taxon>
        <taxon>Crustacea</taxon>
        <taxon>Multicrustacea</taxon>
        <taxon>Cirripedia</taxon>
        <taxon>Thoracica</taxon>
        <taxon>Thoracicalcarea</taxon>
        <taxon>Balanomorpha</taxon>
        <taxon>Balanoidea</taxon>
        <taxon>Balanidae</taxon>
        <taxon>Amphibalaninae</taxon>
        <taxon>Amphibalanus</taxon>
    </lineage>
</organism>
<feature type="transmembrane region" description="Helical" evidence="10">
    <location>
        <begin position="34"/>
        <end position="55"/>
    </location>
</feature>
<dbReference type="PANTHER" id="PTHR11157:SF167">
    <property type="entry name" value="ELONGATION OF VERY LONG CHAIN FATTY ACIDS PROTEIN"/>
    <property type="match status" value="1"/>
</dbReference>
<keyword evidence="3 10" id="KW-0808">Transferase</keyword>
<evidence type="ECO:0000313" key="12">
    <source>
        <dbReference type="Proteomes" id="UP000440578"/>
    </source>
</evidence>
<evidence type="ECO:0000313" key="11">
    <source>
        <dbReference type="EMBL" id="KAF0287113.1"/>
    </source>
</evidence>
<keyword evidence="9 10" id="KW-0275">Fatty acid biosynthesis</keyword>
<evidence type="ECO:0000256" key="7">
    <source>
        <dbReference type="ARBA" id="ARBA00023098"/>
    </source>
</evidence>
<dbReference type="GO" id="GO:0009922">
    <property type="term" value="F:fatty acid elongase activity"/>
    <property type="evidence" value="ECO:0007669"/>
    <property type="project" value="UniProtKB-EC"/>
</dbReference>
<dbReference type="InterPro" id="IPR002076">
    <property type="entry name" value="ELO_fam"/>
</dbReference>
<dbReference type="OrthoDB" id="434092at2759"/>
<dbReference type="PANTHER" id="PTHR11157">
    <property type="entry name" value="FATTY ACID ACYL TRANSFERASE-RELATED"/>
    <property type="match status" value="1"/>
</dbReference>
<dbReference type="EC" id="2.3.1.199" evidence="10"/>
<comment type="caution">
    <text evidence="11">The sequence shown here is derived from an EMBL/GenBank/DDBJ whole genome shotgun (WGS) entry which is preliminary data.</text>
</comment>
<evidence type="ECO:0000256" key="9">
    <source>
        <dbReference type="ARBA" id="ARBA00023160"/>
    </source>
</evidence>
<keyword evidence="12" id="KW-1185">Reference proteome</keyword>
<dbReference type="GO" id="GO:0034626">
    <property type="term" value="P:fatty acid elongation, polyunsaturated fatty acid"/>
    <property type="evidence" value="ECO:0007669"/>
    <property type="project" value="TreeGrafter"/>
</dbReference>
<keyword evidence="7 10" id="KW-0443">Lipid metabolism</keyword>
<reference evidence="11 12" key="1">
    <citation type="submission" date="2019-07" db="EMBL/GenBank/DDBJ databases">
        <title>Draft genome assembly of a fouling barnacle, Amphibalanus amphitrite (Darwin, 1854): The first reference genome for Thecostraca.</title>
        <authorList>
            <person name="Kim W."/>
        </authorList>
    </citation>
    <scope>NUCLEOTIDE SEQUENCE [LARGE SCALE GENOMIC DNA]</scope>
    <source>
        <strain evidence="11">SNU_AA5</strain>
        <tissue evidence="11">Soma without cirri and trophi</tissue>
    </source>
</reference>
<dbReference type="GO" id="GO:0005789">
    <property type="term" value="C:endoplasmic reticulum membrane"/>
    <property type="evidence" value="ECO:0007669"/>
    <property type="project" value="TreeGrafter"/>
</dbReference>
<evidence type="ECO:0000256" key="2">
    <source>
        <dbReference type="ARBA" id="ARBA00022516"/>
    </source>
</evidence>